<organism evidence="2 3">
    <name type="scientific">Trifolium pratense</name>
    <name type="common">Red clover</name>
    <dbReference type="NCBI Taxonomy" id="57577"/>
    <lineage>
        <taxon>Eukaryota</taxon>
        <taxon>Viridiplantae</taxon>
        <taxon>Streptophyta</taxon>
        <taxon>Embryophyta</taxon>
        <taxon>Tracheophyta</taxon>
        <taxon>Spermatophyta</taxon>
        <taxon>Magnoliopsida</taxon>
        <taxon>eudicotyledons</taxon>
        <taxon>Gunneridae</taxon>
        <taxon>Pentapetalae</taxon>
        <taxon>rosids</taxon>
        <taxon>fabids</taxon>
        <taxon>Fabales</taxon>
        <taxon>Fabaceae</taxon>
        <taxon>Papilionoideae</taxon>
        <taxon>50 kb inversion clade</taxon>
        <taxon>NPAAA clade</taxon>
        <taxon>Hologalegina</taxon>
        <taxon>IRL clade</taxon>
        <taxon>Trifolieae</taxon>
        <taxon>Trifolium</taxon>
    </lineage>
</organism>
<evidence type="ECO:0000256" key="1">
    <source>
        <dbReference type="SAM" id="SignalP"/>
    </source>
</evidence>
<dbReference type="EMBL" id="ASHM01007221">
    <property type="protein sequence ID" value="PNY14899.1"/>
    <property type="molecule type" value="Genomic_DNA"/>
</dbReference>
<gene>
    <name evidence="2" type="ORF">L195_g011587</name>
</gene>
<feature type="signal peptide" evidence="1">
    <location>
        <begin position="1"/>
        <end position="21"/>
    </location>
</feature>
<sequence length="72" mass="8320">MELFVMLWLWRMQNLIIKLLGKLIENLIQRCVVESLPFEINDLPNVCSMVDPYSDSLKDADADAVVHVDVMQ</sequence>
<dbReference type="AlphaFoldDB" id="A0A2K3PHY5"/>
<evidence type="ECO:0000313" key="2">
    <source>
        <dbReference type="EMBL" id="PNY14899.1"/>
    </source>
</evidence>
<protein>
    <submittedName>
        <fullName evidence="2">Uncharacterized protein</fullName>
    </submittedName>
</protein>
<accession>A0A2K3PHY5</accession>
<proteinExistence type="predicted"/>
<reference evidence="2 3" key="2">
    <citation type="journal article" date="2017" name="Front. Plant Sci.">
        <title>Gene Classification and Mining of Molecular Markers Useful in Red Clover (Trifolium pratense) Breeding.</title>
        <authorList>
            <person name="Istvanek J."/>
            <person name="Dluhosova J."/>
            <person name="Dluhos P."/>
            <person name="Patkova L."/>
            <person name="Nedelnik J."/>
            <person name="Repkova J."/>
        </authorList>
    </citation>
    <scope>NUCLEOTIDE SEQUENCE [LARGE SCALE GENOMIC DNA]</scope>
    <source>
        <strain evidence="3">cv. Tatra</strain>
        <tissue evidence="2">Young leaves</tissue>
    </source>
</reference>
<name>A0A2K3PHY5_TRIPR</name>
<keyword evidence="1" id="KW-0732">Signal</keyword>
<reference evidence="2 3" key="1">
    <citation type="journal article" date="2014" name="Am. J. Bot.">
        <title>Genome assembly and annotation for red clover (Trifolium pratense; Fabaceae).</title>
        <authorList>
            <person name="Istvanek J."/>
            <person name="Jaros M."/>
            <person name="Krenek A."/>
            <person name="Repkova J."/>
        </authorList>
    </citation>
    <scope>NUCLEOTIDE SEQUENCE [LARGE SCALE GENOMIC DNA]</scope>
    <source>
        <strain evidence="3">cv. Tatra</strain>
        <tissue evidence="2">Young leaves</tissue>
    </source>
</reference>
<dbReference type="Proteomes" id="UP000236291">
    <property type="component" value="Unassembled WGS sequence"/>
</dbReference>
<evidence type="ECO:0000313" key="3">
    <source>
        <dbReference type="Proteomes" id="UP000236291"/>
    </source>
</evidence>
<comment type="caution">
    <text evidence="2">The sequence shown here is derived from an EMBL/GenBank/DDBJ whole genome shotgun (WGS) entry which is preliminary data.</text>
</comment>
<feature type="chain" id="PRO_5014360824" evidence="1">
    <location>
        <begin position="22"/>
        <end position="72"/>
    </location>
</feature>